<evidence type="ECO:0000259" key="1">
    <source>
        <dbReference type="Pfam" id="PF00535"/>
    </source>
</evidence>
<proteinExistence type="predicted"/>
<dbReference type="SUPFAM" id="SSF53448">
    <property type="entry name" value="Nucleotide-diphospho-sugar transferases"/>
    <property type="match status" value="1"/>
</dbReference>
<dbReference type="PANTHER" id="PTHR48090:SF7">
    <property type="entry name" value="RFBJ PROTEIN"/>
    <property type="match status" value="1"/>
</dbReference>
<dbReference type="CDD" id="cd04179">
    <property type="entry name" value="DPM_DPG-synthase_like"/>
    <property type="match status" value="1"/>
</dbReference>
<name>W4L3L8_ENTF1</name>
<feature type="domain" description="Glycosyltransferase 2-like" evidence="1">
    <location>
        <begin position="11"/>
        <end position="79"/>
    </location>
</feature>
<dbReference type="EMBL" id="AZHW01001462">
    <property type="protein sequence ID" value="ETW92489.1"/>
    <property type="molecule type" value="Genomic_DNA"/>
</dbReference>
<dbReference type="InterPro" id="IPR029044">
    <property type="entry name" value="Nucleotide-diphossugar_trans"/>
</dbReference>
<dbReference type="Proteomes" id="UP000019141">
    <property type="component" value="Unassembled WGS sequence"/>
</dbReference>
<dbReference type="PANTHER" id="PTHR48090">
    <property type="entry name" value="UNDECAPRENYL-PHOSPHATE 4-DEOXY-4-FORMAMIDO-L-ARABINOSE TRANSFERASE-RELATED"/>
    <property type="match status" value="1"/>
</dbReference>
<gene>
    <name evidence="2" type="ORF">ETSY1_43390</name>
</gene>
<dbReference type="InterPro" id="IPR001173">
    <property type="entry name" value="Glyco_trans_2-like"/>
</dbReference>
<sequence length="85" mass="9265">MGPSAHLKLAIVIPAYNASQTIERVFKRIPPAVQPQIVNYIVVNDGSTDDTAAVLARLQQSYPDVVALHHDVNRGYGAAEKTLLR</sequence>
<reference evidence="2 3" key="1">
    <citation type="journal article" date="2014" name="Nature">
        <title>An environmental bacterial taxon with a large and distinct metabolic repertoire.</title>
        <authorList>
            <person name="Wilson M.C."/>
            <person name="Mori T."/>
            <person name="Ruckert C."/>
            <person name="Uria A.R."/>
            <person name="Helf M.J."/>
            <person name="Takada K."/>
            <person name="Gernert C."/>
            <person name="Steffens U.A."/>
            <person name="Heycke N."/>
            <person name="Schmitt S."/>
            <person name="Rinke C."/>
            <person name="Helfrich E.J."/>
            <person name="Brachmann A.O."/>
            <person name="Gurgui C."/>
            <person name="Wakimoto T."/>
            <person name="Kracht M."/>
            <person name="Crusemann M."/>
            <person name="Hentschel U."/>
            <person name="Abe I."/>
            <person name="Matsunaga S."/>
            <person name="Kalinowski J."/>
            <person name="Takeyama H."/>
            <person name="Piel J."/>
        </authorList>
    </citation>
    <scope>NUCLEOTIDE SEQUENCE [LARGE SCALE GENOMIC DNA]</scope>
    <source>
        <strain evidence="3">TSY1</strain>
    </source>
</reference>
<evidence type="ECO:0000313" key="2">
    <source>
        <dbReference type="EMBL" id="ETW92489.1"/>
    </source>
</evidence>
<dbReference type="InterPro" id="IPR050256">
    <property type="entry name" value="Glycosyltransferase_2"/>
</dbReference>
<dbReference type="Pfam" id="PF00535">
    <property type="entry name" value="Glycos_transf_2"/>
    <property type="match status" value="1"/>
</dbReference>
<evidence type="ECO:0000313" key="3">
    <source>
        <dbReference type="Proteomes" id="UP000019141"/>
    </source>
</evidence>
<dbReference type="HOGENOM" id="CLU_2506541_0_0_7"/>
<accession>W4L3L8</accession>
<protein>
    <recommendedName>
        <fullName evidence="1">Glycosyltransferase 2-like domain-containing protein</fullName>
    </recommendedName>
</protein>
<organism evidence="2 3">
    <name type="scientific">Entotheonella factor</name>
    <dbReference type="NCBI Taxonomy" id="1429438"/>
    <lineage>
        <taxon>Bacteria</taxon>
        <taxon>Pseudomonadati</taxon>
        <taxon>Nitrospinota/Tectimicrobiota group</taxon>
        <taxon>Candidatus Tectimicrobiota</taxon>
        <taxon>Candidatus Entotheonellia</taxon>
        <taxon>Candidatus Entotheonellales</taxon>
        <taxon>Candidatus Entotheonellaceae</taxon>
        <taxon>Candidatus Entotheonella</taxon>
    </lineage>
</organism>
<keyword evidence="3" id="KW-1185">Reference proteome</keyword>
<dbReference type="Gene3D" id="3.90.550.10">
    <property type="entry name" value="Spore Coat Polysaccharide Biosynthesis Protein SpsA, Chain A"/>
    <property type="match status" value="1"/>
</dbReference>
<comment type="caution">
    <text evidence="2">The sequence shown here is derived from an EMBL/GenBank/DDBJ whole genome shotgun (WGS) entry which is preliminary data.</text>
</comment>
<dbReference type="AlphaFoldDB" id="W4L3L8"/>